<dbReference type="InterPro" id="IPR051642">
    <property type="entry name" value="SWI6-like"/>
</dbReference>
<keyword evidence="2 3" id="KW-0040">ANK repeat</keyword>
<feature type="region of interest" description="Disordered" evidence="4">
    <location>
        <begin position="386"/>
        <end position="481"/>
    </location>
</feature>
<feature type="region of interest" description="Disordered" evidence="4">
    <location>
        <begin position="329"/>
        <end position="374"/>
    </location>
</feature>
<dbReference type="InterPro" id="IPR036770">
    <property type="entry name" value="Ankyrin_rpt-contain_sf"/>
</dbReference>
<dbReference type="Pfam" id="PF12796">
    <property type="entry name" value="Ank_2"/>
    <property type="match status" value="1"/>
</dbReference>
<dbReference type="InterPro" id="IPR002110">
    <property type="entry name" value="Ankyrin_rpt"/>
</dbReference>
<dbReference type="SUPFAM" id="SSF48403">
    <property type="entry name" value="Ankyrin repeat"/>
    <property type="match status" value="1"/>
</dbReference>
<evidence type="ECO:0000256" key="1">
    <source>
        <dbReference type="ARBA" id="ARBA00022737"/>
    </source>
</evidence>
<dbReference type="PANTHER" id="PTHR43828">
    <property type="entry name" value="ASPARAGINASE"/>
    <property type="match status" value="1"/>
</dbReference>
<dbReference type="SUPFAM" id="SSF54616">
    <property type="entry name" value="DNA-binding domain of Mlu1-box binding protein MBP1"/>
    <property type="match status" value="1"/>
</dbReference>
<keyword evidence="1" id="KW-0677">Repeat</keyword>
<feature type="domain" description="HTH APSES-type" evidence="5">
    <location>
        <begin position="1"/>
        <end position="83"/>
    </location>
</feature>
<keyword evidence="7" id="KW-1185">Reference proteome</keyword>
<dbReference type="SMART" id="SM01252">
    <property type="entry name" value="KilA-N"/>
    <property type="match status" value="1"/>
</dbReference>
<dbReference type="PANTHER" id="PTHR43828:SF3">
    <property type="entry name" value="CHROMO DOMAIN-CONTAINING PROTEIN"/>
    <property type="match status" value="1"/>
</dbReference>
<evidence type="ECO:0000256" key="4">
    <source>
        <dbReference type="SAM" id="MobiDB-lite"/>
    </source>
</evidence>
<comment type="caution">
    <text evidence="6">The sequence shown here is derived from an EMBL/GenBank/DDBJ whole genome shotgun (WGS) entry which is preliminary data.</text>
</comment>
<dbReference type="Gene3D" id="3.10.260.10">
    <property type="entry name" value="Transcription regulator HTH, APSES-type DNA-binding domain"/>
    <property type="match status" value="1"/>
</dbReference>
<feature type="compositionally biased region" description="Low complexity" evidence="4">
    <location>
        <begin position="1233"/>
        <end position="1266"/>
    </location>
</feature>
<feature type="compositionally biased region" description="Acidic residues" evidence="4">
    <location>
        <begin position="248"/>
        <end position="268"/>
    </location>
</feature>
<feature type="compositionally biased region" description="Low complexity" evidence="4">
    <location>
        <begin position="455"/>
        <end position="481"/>
    </location>
</feature>
<feature type="repeat" description="ANK" evidence="3">
    <location>
        <begin position="722"/>
        <end position="754"/>
    </location>
</feature>
<accession>A0ABR4NA07</accession>
<feature type="compositionally biased region" description="Acidic residues" evidence="4">
    <location>
        <begin position="155"/>
        <end position="181"/>
    </location>
</feature>
<evidence type="ECO:0000313" key="6">
    <source>
        <dbReference type="EMBL" id="KAL2916353.1"/>
    </source>
</evidence>
<dbReference type="PROSITE" id="PS50297">
    <property type="entry name" value="ANK_REP_REGION"/>
    <property type="match status" value="2"/>
</dbReference>
<dbReference type="Gene3D" id="1.25.40.20">
    <property type="entry name" value="Ankyrin repeat-containing domain"/>
    <property type="match status" value="1"/>
</dbReference>
<dbReference type="SMART" id="SM00248">
    <property type="entry name" value="ANK"/>
    <property type="match status" value="3"/>
</dbReference>
<evidence type="ECO:0000313" key="7">
    <source>
        <dbReference type="Proteomes" id="UP001527925"/>
    </source>
</evidence>
<dbReference type="Proteomes" id="UP001527925">
    <property type="component" value="Unassembled WGS sequence"/>
</dbReference>
<feature type="region of interest" description="Disordered" evidence="4">
    <location>
        <begin position="239"/>
        <end position="272"/>
    </location>
</feature>
<evidence type="ECO:0000259" key="5">
    <source>
        <dbReference type="PROSITE" id="PS51299"/>
    </source>
</evidence>
<feature type="repeat" description="ANK" evidence="3">
    <location>
        <begin position="859"/>
        <end position="891"/>
    </location>
</feature>
<gene>
    <name evidence="6" type="primary">MBP1</name>
    <name evidence="6" type="ORF">HK105_204109</name>
</gene>
<organism evidence="6 7">
    <name type="scientific">Polyrhizophydium stewartii</name>
    <dbReference type="NCBI Taxonomy" id="2732419"/>
    <lineage>
        <taxon>Eukaryota</taxon>
        <taxon>Fungi</taxon>
        <taxon>Fungi incertae sedis</taxon>
        <taxon>Chytridiomycota</taxon>
        <taxon>Chytridiomycota incertae sedis</taxon>
        <taxon>Chytridiomycetes</taxon>
        <taxon>Rhizophydiales</taxon>
        <taxon>Rhizophydiales incertae sedis</taxon>
        <taxon>Polyrhizophydium</taxon>
    </lineage>
</organism>
<feature type="compositionally biased region" description="Low complexity" evidence="4">
    <location>
        <begin position="196"/>
        <end position="214"/>
    </location>
</feature>
<dbReference type="InterPro" id="IPR003163">
    <property type="entry name" value="Tscrpt_reg_HTH_APSES-type"/>
</dbReference>
<dbReference type="EMBL" id="JADGIZ020000017">
    <property type="protein sequence ID" value="KAL2916353.1"/>
    <property type="molecule type" value="Genomic_DNA"/>
</dbReference>
<proteinExistence type="predicted"/>
<evidence type="ECO:0000256" key="3">
    <source>
        <dbReference type="PROSITE-ProRule" id="PRU00023"/>
    </source>
</evidence>
<dbReference type="PROSITE" id="PS51299">
    <property type="entry name" value="HTH_APSES"/>
    <property type="match status" value="1"/>
</dbReference>
<dbReference type="InterPro" id="IPR036887">
    <property type="entry name" value="HTH_APSES_sf"/>
</dbReference>
<name>A0ABR4NA07_9FUNG</name>
<dbReference type="InterPro" id="IPR018004">
    <property type="entry name" value="KilA/APSES_HTH"/>
</dbReference>
<reference evidence="6 7" key="1">
    <citation type="submission" date="2023-09" db="EMBL/GenBank/DDBJ databases">
        <title>Pangenome analysis of Batrachochytrium dendrobatidis and related Chytrids.</title>
        <authorList>
            <person name="Yacoub M.N."/>
            <person name="Stajich J.E."/>
            <person name="James T.Y."/>
        </authorList>
    </citation>
    <scope>NUCLEOTIDE SEQUENCE [LARGE SCALE GENOMIC DNA]</scope>
    <source>
        <strain evidence="6 7">JEL0888</strain>
    </source>
</reference>
<evidence type="ECO:0000256" key="2">
    <source>
        <dbReference type="ARBA" id="ARBA00023043"/>
    </source>
</evidence>
<feature type="region of interest" description="Disordered" evidence="4">
    <location>
        <begin position="108"/>
        <end position="219"/>
    </location>
</feature>
<protein>
    <submittedName>
        <fullName evidence="6">Transcription factor mbp1</fullName>
    </submittedName>
</protein>
<dbReference type="Pfam" id="PF00023">
    <property type="entry name" value="Ank"/>
    <property type="match status" value="1"/>
</dbReference>
<sequence>MRRRSDDFINATHILKVAGLSKPNRTKILEREVILGTHEKIQGGYGKIPKDAGRELAIRFRVLEGVLPLLEFNPDVDKLGPRPPRPRLIRRTKAEMAAQQALKAVRRAEAAARSRSRGRAKYYAAVTPPGSKDSPSYPYPIPPDGALSAAIVAAPDDDDDDDDLVYDQDLDDDLDDDDDGNVDASGHYDPHPNGLPHAAGPAADSDPADPHASGGHTAAVAARRASVFLGIRVQRPRSRKQLTSAIVSDDDDNDNDNDNDDDDDDDDYNNNTNQAADAALAHAQAAHAARHAVEYVTDPASALDTTTADQHTAYSSWLEAPLGVIRIDDDEDGDYVPDLPWSDLPSPARGPSPNDAGLSDPAADSASFTDPSLSHGGGYGYGNARYPAIDGDADPDGLSRPHRSSTAGSADPQIHHLQHHHIPSNNELPQHRPSRPASRRTLPDNDDMDQSVVMQRTPAPTRPVTPAQAHAHAHAPMTAPPTVARPIAGLKIKRLGAVSNPSSQSSALAAAQPAAASSPAIAPSAAPGSPSAQDSYANRRPTISAIPELSGPAAAASARRRASSRAASAVHRTLFDHNDAMVEDVGGMQDSADAPFGDPDSLWDEFMGGDAAAAEAAAGRNRRAGTLAPIHRPRRTASRRGHPVAPRVSRNPWPGLADHVRLLAPAASMPRYVACTAPAERRRRILVAMAAQPDEFVADLVDYMRDPACPTGIDVGMRLDDLGNTPLHWAAAFGRVHIVHVLLGLGADPSCTAADGATPLMRAVSASSAYSHNAFPDLFHLLRASVFECDKDSRTALHCIAGLSRSRSSRRIAHYYAYYLLQYLESLRSATRARKPREAAMAAVAAAPVEPFLNRIDASGNTALHLAVKLRDCRLAHMLLRAGADPDVLDTLGDTPADIAQALPTMSAVFAREHFVDALLLDSLSDAPNSPVSQAPLSPRMPAFEEDRAMDVLERLQQTCPFTLSESAYRHVMHSDAPLVASALHGARFDVAELARSQTSLERVLAEAAAVFDALDASAASAASNAAASSRKTSASASTSTSASTSAGLATTSRLSVRYHRADTPALRDMAASLAATAVSRLDSFAAIASSLRRVPDVQVAAHATEQHGATVQADADAAAILVSAALASMQVSTAAPRIDACSTLEKRQISVDAVQPVPKRMRLEETAGSLGGADAALAHLGSAAGDGAVTPAAMANHDASRDTEPSDLMQANAAALIDAANLTSSVSTGGISPAPASSSTSVASSPSSMSSQSTSSSSSSSPVTAAPIVTRRAAQAVTAMKQRLDMLRSRVAQSEAGLVGLRREFAGMAAARRGKDAHFVAAIAGLVELA</sequence>
<feature type="region of interest" description="Disordered" evidence="4">
    <location>
        <begin position="1228"/>
        <end position="1266"/>
    </location>
</feature>
<dbReference type="PROSITE" id="PS50088">
    <property type="entry name" value="ANK_REPEAT"/>
    <property type="match status" value="2"/>
</dbReference>